<dbReference type="InterPro" id="IPR027417">
    <property type="entry name" value="P-loop_NTPase"/>
</dbReference>
<dbReference type="OrthoDB" id="3156807at2759"/>
<evidence type="ECO:0000313" key="4">
    <source>
        <dbReference type="Proteomes" id="UP000323000"/>
    </source>
</evidence>
<dbReference type="InterPro" id="IPR045055">
    <property type="entry name" value="DNA2/NAM7-like"/>
</dbReference>
<dbReference type="Gene3D" id="3.40.50.300">
    <property type="entry name" value="P-loop containing nucleotide triphosphate hydrolases"/>
    <property type="match status" value="1"/>
</dbReference>
<protein>
    <recommendedName>
        <fullName evidence="5">DNA2/NAM7 helicase helicase domain-containing protein</fullName>
    </recommendedName>
</protein>
<dbReference type="GO" id="GO:0004386">
    <property type="term" value="F:helicase activity"/>
    <property type="evidence" value="ECO:0007669"/>
    <property type="project" value="InterPro"/>
</dbReference>
<reference evidence="4" key="1">
    <citation type="journal article" date="2019" name="Gigascience">
        <title>De novo genome assembly of the endangered Acer yangbiense, a plant species with extremely small populations endemic to Yunnan Province, China.</title>
        <authorList>
            <person name="Yang J."/>
            <person name="Wariss H.M."/>
            <person name="Tao L."/>
            <person name="Zhang R."/>
            <person name="Yun Q."/>
            <person name="Hollingsworth P."/>
            <person name="Dao Z."/>
            <person name="Luo G."/>
            <person name="Guo H."/>
            <person name="Ma Y."/>
            <person name="Sun W."/>
        </authorList>
    </citation>
    <scope>NUCLEOTIDE SEQUENCE [LARGE SCALE GENOMIC DNA]</scope>
    <source>
        <strain evidence="4">cv. Malutang</strain>
    </source>
</reference>
<dbReference type="PANTHER" id="PTHR10887:SF515">
    <property type="entry name" value="P-LOOP CONTAINING NUCLEOSIDE TRIPHOSPHATE HYDROLASES SUPERFAMILY PROTEIN"/>
    <property type="match status" value="1"/>
</dbReference>
<dbReference type="Pfam" id="PF20073">
    <property type="entry name" value="DUF6469"/>
    <property type="match status" value="1"/>
</dbReference>
<evidence type="ECO:0000313" key="3">
    <source>
        <dbReference type="EMBL" id="TXG56711.1"/>
    </source>
</evidence>
<dbReference type="Proteomes" id="UP000323000">
    <property type="component" value="Chromosome 8"/>
</dbReference>
<feature type="domain" description="DNA2/NAM7 helicase helicase" evidence="1">
    <location>
        <begin position="269"/>
        <end position="311"/>
    </location>
</feature>
<dbReference type="EMBL" id="VAHF01000008">
    <property type="protein sequence ID" value="TXG56711.1"/>
    <property type="molecule type" value="Genomic_DNA"/>
</dbReference>
<dbReference type="InterPro" id="IPR045529">
    <property type="entry name" value="DUF6469"/>
</dbReference>
<gene>
    <name evidence="3" type="ORF">EZV62_018024</name>
</gene>
<evidence type="ECO:0008006" key="5">
    <source>
        <dbReference type="Google" id="ProtNLM"/>
    </source>
</evidence>
<proteinExistence type="predicted"/>
<organism evidence="3 4">
    <name type="scientific">Acer yangbiense</name>
    <dbReference type="NCBI Taxonomy" id="1000413"/>
    <lineage>
        <taxon>Eukaryota</taxon>
        <taxon>Viridiplantae</taxon>
        <taxon>Streptophyta</taxon>
        <taxon>Embryophyta</taxon>
        <taxon>Tracheophyta</taxon>
        <taxon>Spermatophyta</taxon>
        <taxon>Magnoliopsida</taxon>
        <taxon>eudicotyledons</taxon>
        <taxon>Gunneridae</taxon>
        <taxon>Pentapetalae</taxon>
        <taxon>rosids</taxon>
        <taxon>malvids</taxon>
        <taxon>Sapindales</taxon>
        <taxon>Sapindaceae</taxon>
        <taxon>Hippocastanoideae</taxon>
        <taxon>Acereae</taxon>
        <taxon>Acer</taxon>
    </lineage>
</organism>
<dbReference type="SUPFAM" id="SSF52540">
    <property type="entry name" value="P-loop containing nucleoside triphosphate hydrolases"/>
    <property type="match status" value="1"/>
</dbReference>
<sequence>MLLTSLLRLYRGREKMVESEGSSNEITVANEYLNCDFSDVVFSWSLEDIFNENLFKHKVQKIPETFQSVGQYFGSFVYPLLEETRTQLCSSFDTIEEAPYAQIVGLEESKSKPYRYGTGLYNVKVDERRNRFSSRKYPYTTLPGDVSILADAKQDSASDLQRMGRMWTFLLVTKIQDKDEIGYRHFDFKVEASKGNQVDADMKKSLFVFFLVNINLSKRIWNSLYKRGNLKIINEVLCTNSVVEENCQLCVQKEGIWYENFCPNLSSTLNNSQVEAVMTCLARINCNHKSSVDLIWGPPGTGKTKTVSMLLFTRFNMKCKLLFVLQQMLQLRKWPLVF</sequence>
<name>A0A5C7HI90_9ROSI</name>
<accession>A0A5C7HI90</accession>
<evidence type="ECO:0000259" key="1">
    <source>
        <dbReference type="Pfam" id="PF13086"/>
    </source>
</evidence>
<comment type="caution">
    <text evidence="3">The sequence shown here is derived from an EMBL/GenBank/DDBJ whole genome shotgun (WGS) entry which is preliminary data.</text>
</comment>
<dbReference type="InterPro" id="IPR041677">
    <property type="entry name" value="DNA2/NAM7_AAA_11"/>
</dbReference>
<dbReference type="Pfam" id="PF13086">
    <property type="entry name" value="AAA_11"/>
    <property type="match status" value="1"/>
</dbReference>
<evidence type="ECO:0000259" key="2">
    <source>
        <dbReference type="Pfam" id="PF20073"/>
    </source>
</evidence>
<dbReference type="AlphaFoldDB" id="A0A5C7HI90"/>
<keyword evidence="4" id="KW-1185">Reference proteome</keyword>
<feature type="domain" description="DUF6469" evidence="2">
    <location>
        <begin position="99"/>
        <end position="230"/>
    </location>
</feature>
<dbReference type="PANTHER" id="PTHR10887">
    <property type="entry name" value="DNA2/NAM7 HELICASE FAMILY"/>
    <property type="match status" value="1"/>
</dbReference>